<comment type="similarity">
    <text evidence="10">Belongs to the NqrB/RnfD family.</text>
</comment>
<dbReference type="InterPro" id="IPR004338">
    <property type="entry name" value="NqrB/RnfD"/>
</dbReference>
<dbReference type="GO" id="GO:0005886">
    <property type="term" value="C:plasma membrane"/>
    <property type="evidence" value="ECO:0007669"/>
    <property type="project" value="UniProtKB-SubCell"/>
</dbReference>
<feature type="transmembrane region" description="Helical" evidence="10">
    <location>
        <begin position="320"/>
        <end position="338"/>
    </location>
</feature>
<feature type="transmembrane region" description="Helical" evidence="10">
    <location>
        <begin position="120"/>
        <end position="137"/>
    </location>
</feature>
<dbReference type="PANTHER" id="PTHR30578:SF0">
    <property type="entry name" value="ION-TRANSLOCATING OXIDOREDUCTASE COMPLEX SUBUNIT D"/>
    <property type="match status" value="1"/>
</dbReference>
<evidence type="ECO:0000313" key="12">
    <source>
        <dbReference type="Proteomes" id="UP000281474"/>
    </source>
</evidence>
<dbReference type="Proteomes" id="UP000281474">
    <property type="component" value="Unassembled WGS sequence"/>
</dbReference>
<proteinExistence type="inferred from homology"/>
<keyword evidence="1 10" id="KW-0813">Transport</keyword>
<keyword evidence="5 10" id="KW-0812">Transmembrane</keyword>
<dbReference type="EC" id="7.-.-.-" evidence="10"/>
<dbReference type="OrthoDB" id="9776359at2"/>
<keyword evidence="10" id="KW-1003">Cell membrane</keyword>
<feature type="transmembrane region" description="Helical" evidence="10">
    <location>
        <begin position="238"/>
        <end position="258"/>
    </location>
</feature>
<dbReference type="GO" id="GO:0055085">
    <property type="term" value="P:transmembrane transport"/>
    <property type="evidence" value="ECO:0007669"/>
    <property type="project" value="InterPro"/>
</dbReference>
<dbReference type="EMBL" id="QZEI01000025">
    <property type="protein sequence ID" value="RLV59857.1"/>
    <property type="molecule type" value="Genomic_DNA"/>
</dbReference>
<comment type="function">
    <text evidence="10">Part of a membrane-bound complex that couples electron transfer with translocation of ions across the membrane.</text>
</comment>
<evidence type="ECO:0000256" key="1">
    <source>
        <dbReference type="ARBA" id="ARBA00022448"/>
    </source>
</evidence>
<dbReference type="HAMAP" id="MF_00462">
    <property type="entry name" value="RsxD_RnfD"/>
    <property type="match status" value="1"/>
</dbReference>
<comment type="subunit">
    <text evidence="10">The complex is composed of six subunits: RnfA, RnfB, RnfC, RnfD, RnfE and RnfG.</text>
</comment>
<feature type="transmembrane region" description="Helical" evidence="10">
    <location>
        <begin position="270"/>
        <end position="290"/>
    </location>
</feature>
<dbReference type="GO" id="GO:0022900">
    <property type="term" value="P:electron transport chain"/>
    <property type="evidence" value="ECO:0007669"/>
    <property type="project" value="UniProtKB-UniRule"/>
</dbReference>
<keyword evidence="12" id="KW-1185">Reference proteome</keyword>
<dbReference type="NCBIfam" id="TIGR01946">
    <property type="entry name" value="rnfD"/>
    <property type="match status" value="1"/>
</dbReference>
<keyword evidence="8 10" id="KW-1133">Transmembrane helix</keyword>
<keyword evidence="6 10" id="KW-1278">Translocase</keyword>
<evidence type="ECO:0000256" key="10">
    <source>
        <dbReference type="HAMAP-Rule" id="MF_00462"/>
    </source>
</evidence>
<name>A0A3L8PWM9_9GAMM</name>
<accession>A0A3L8PWM9</accession>
<feature type="modified residue" description="FMN phosphoryl threonine" evidence="10">
    <location>
        <position position="184"/>
    </location>
</feature>
<dbReference type="PANTHER" id="PTHR30578">
    <property type="entry name" value="ELECTRON TRANSPORT COMPLEX PROTEIN RNFD"/>
    <property type="match status" value="1"/>
</dbReference>
<feature type="transmembrane region" description="Helical" evidence="10">
    <location>
        <begin position="297"/>
        <end position="314"/>
    </location>
</feature>
<comment type="caution">
    <text evidence="11">The sequence shown here is derived from an EMBL/GenBank/DDBJ whole genome shotgun (WGS) entry which is preliminary data.</text>
</comment>
<organism evidence="11 12">
    <name type="scientific">Parashewanella curva</name>
    <dbReference type="NCBI Taxonomy" id="2338552"/>
    <lineage>
        <taxon>Bacteria</taxon>
        <taxon>Pseudomonadati</taxon>
        <taxon>Pseudomonadota</taxon>
        <taxon>Gammaproteobacteria</taxon>
        <taxon>Alteromonadales</taxon>
        <taxon>Shewanellaceae</taxon>
        <taxon>Parashewanella</taxon>
    </lineage>
</organism>
<evidence type="ECO:0000256" key="2">
    <source>
        <dbReference type="ARBA" id="ARBA00022553"/>
    </source>
</evidence>
<feature type="transmembrane region" description="Helical" evidence="10">
    <location>
        <begin position="95"/>
        <end position="113"/>
    </location>
</feature>
<keyword evidence="3 10" id="KW-0285">Flavoprotein</keyword>
<comment type="subcellular location">
    <subcellularLocation>
        <location evidence="10">Cell inner membrane</location>
        <topology evidence="10">Multi-pass membrane protein</topology>
    </subcellularLocation>
</comment>
<gene>
    <name evidence="11" type="primary">rsxD</name>
    <name evidence="10" type="synonym">rnfD</name>
    <name evidence="11" type="ORF">D5018_09780</name>
</gene>
<feature type="transmembrane region" description="Helical" evidence="10">
    <location>
        <begin position="69"/>
        <end position="89"/>
    </location>
</feature>
<sequence>MAFKSASSPHINTQLQTSRVMQRVLVCMLLGFAAQLYFFGWGSLIQVLLAVSVAIAAEAAVMKLRNKSISFALSDYSAVVTAVLLAVAIPSMAPWWIIVIGVLFAIVFVKHLYGGLGNNIFNPAMAGYVLLLISFPVQMTNWNAPLSVAAHSPTFTDAFNTIFGLSHYAADYWKQAIDGTTMATPLDSLKTGYSLEHITSEIMKQPAFTGSIATGWFWINLGYLLGGLAMLKLKVIRWHICTGVLVALFICTSAGFLLHPDTHISPTNQLFTGATMLAAFFIATDPVTAATSPRGRLIFGAMIGILVYVIRTFGGYPDAFAFAVLLANMTAPFIDYYVRPRSYGHRTS</sequence>
<protein>
    <recommendedName>
        <fullName evidence="10">Ion-translocating oxidoreductase complex subunit D</fullName>
        <ecNumber evidence="10">7.-.-.-</ecNumber>
    </recommendedName>
    <alternativeName>
        <fullName evidence="10">Rnf electron transport complex subunit D</fullName>
    </alternativeName>
</protein>
<evidence type="ECO:0000256" key="7">
    <source>
        <dbReference type="ARBA" id="ARBA00022982"/>
    </source>
</evidence>
<dbReference type="NCBIfam" id="NF002011">
    <property type="entry name" value="PRK00816.1"/>
    <property type="match status" value="1"/>
</dbReference>
<evidence type="ECO:0000256" key="8">
    <source>
        <dbReference type="ARBA" id="ARBA00022989"/>
    </source>
</evidence>
<feature type="transmembrane region" description="Helical" evidence="10">
    <location>
        <begin position="213"/>
        <end position="231"/>
    </location>
</feature>
<keyword evidence="7 10" id="KW-0249">Electron transport</keyword>
<keyword evidence="10" id="KW-0997">Cell inner membrane</keyword>
<evidence type="ECO:0000256" key="6">
    <source>
        <dbReference type="ARBA" id="ARBA00022967"/>
    </source>
</evidence>
<reference evidence="11 12" key="1">
    <citation type="submission" date="2018-09" db="EMBL/GenBank/DDBJ databases">
        <title>Phylogeny of the Shewanellaceae, and recommendation for two new genera, Pseudoshewanella and Parashewanella.</title>
        <authorList>
            <person name="Wang G."/>
        </authorList>
    </citation>
    <scope>NUCLEOTIDE SEQUENCE [LARGE SCALE GENOMIC DNA]</scope>
    <source>
        <strain evidence="11 12">C51</strain>
    </source>
</reference>
<evidence type="ECO:0000256" key="4">
    <source>
        <dbReference type="ARBA" id="ARBA00022643"/>
    </source>
</evidence>
<dbReference type="RefSeq" id="WP_121838825.1">
    <property type="nucleotide sequence ID" value="NZ_ML014774.1"/>
</dbReference>
<evidence type="ECO:0000313" key="11">
    <source>
        <dbReference type="EMBL" id="RLV59857.1"/>
    </source>
</evidence>
<keyword evidence="2 10" id="KW-0597">Phosphoprotein</keyword>
<keyword evidence="9 10" id="KW-0472">Membrane</keyword>
<dbReference type="InterPro" id="IPR011303">
    <property type="entry name" value="RnfD_bac"/>
</dbReference>
<feature type="transmembrane region" description="Helical" evidence="10">
    <location>
        <begin position="44"/>
        <end position="62"/>
    </location>
</feature>
<dbReference type="Pfam" id="PF03116">
    <property type="entry name" value="NQR2_RnfD_RnfE"/>
    <property type="match status" value="1"/>
</dbReference>
<dbReference type="AlphaFoldDB" id="A0A3L8PWM9"/>
<keyword evidence="4 10" id="KW-0288">FMN</keyword>
<comment type="cofactor">
    <cofactor evidence="10">
        <name>FMN</name>
        <dbReference type="ChEBI" id="CHEBI:58210"/>
    </cofactor>
</comment>
<evidence type="ECO:0000256" key="5">
    <source>
        <dbReference type="ARBA" id="ARBA00022692"/>
    </source>
</evidence>
<evidence type="ECO:0000256" key="3">
    <source>
        <dbReference type="ARBA" id="ARBA00022630"/>
    </source>
</evidence>
<evidence type="ECO:0000256" key="9">
    <source>
        <dbReference type="ARBA" id="ARBA00023136"/>
    </source>
</evidence>